<dbReference type="Pfam" id="PF06114">
    <property type="entry name" value="Peptidase_M78"/>
    <property type="match status" value="1"/>
</dbReference>
<evidence type="ECO:0000259" key="1">
    <source>
        <dbReference type="Pfam" id="PF06114"/>
    </source>
</evidence>
<accession>A0A429ZQS5</accession>
<keyword evidence="3" id="KW-1185">Reference proteome</keyword>
<dbReference type="OrthoDB" id="2190106at2"/>
<name>A0A429ZQS5_9ENTE</name>
<dbReference type="EMBL" id="NGJS01000029">
    <property type="protein sequence ID" value="RST96021.1"/>
    <property type="molecule type" value="Genomic_DNA"/>
</dbReference>
<sequence length="148" mass="17546">MSEVAILKNVIDELNVRGIKVIFLELDKHGYCVPQRNIIIINQNLNETDQLKVLFHELGHFNHIDYIELYKHTIYHSKMENEAECYAIQSLLEHHMLINDLEPGRVNYINFLESYNLDLKYAYVVKRILKDKITGRNSLFTKQSICFY</sequence>
<evidence type="ECO:0000313" key="3">
    <source>
        <dbReference type="Proteomes" id="UP000287857"/>
    </source>
</evidence>
<gene>
    <name evidence="2" type="ORF">CBF37_11290</name>
</gene>
<evidence type="ECO:0000313" key="2">
    <source>
        <dbReference type="EMBL" id="RST96021.1"/>
    </source>
</evidence>
<dbReference type="InterPro" id="IPR010359">
    <property type="entry name" value="IrrE_HExxH"/>
</dbReference>
<dbReference type="Gene3D" id="1.10.10.2910">
    <property type="match status" value="1"/>
</dbReference>
<feature type="domain" description="IrrE N-terminal-like" evidence="1">
    <location>
        <begin position="17"/>
        <end position="105"/>
    </location>
</feature>
<organism evidence="2 3">
    <name type="scientific">Vagococcus vulneris</name>
    <dbReference type="NCBI Taxonomy" id="1977869"/>
    <lineage>
        <taxon>Bacteria</taxon>
        <taxon>Bacillati</taxon>
        <taxon>Bacillota</taxon>
        <taxon>Bacilli</taxon>
        <taxon>Lactobacillales</taxon>
        <taxon>Enterococcaceae</taxon>
        <taxon>Vagococcus</taxon>
    </lineage>
</organism>
<reference evidence="2 3" key="1">
    <citation type="submission" date="2017-05" db="EMBL/GenBank/DDBJ databases">
        <title>Vagococcus spp. assemblies.</title>
        <authorList>
            <person name="Gulvik C.A."/>
        </authorList>
    </citation>
    <scope>NUCLEOTIDE SEQUENCE [LARGE SCALE GENOMIC DNA]</scope>
    <source>
        <strain evidence="2 3">SS1995</strain>
    </source>
</reference>
<protein>
    <recommendedName>
        <fullName evidence="1">IrrE N-terminal-like domain-containing protein</fullName>
    </recommendedName>
</protein>
<comment type="caution">
    <text evidence="2">The sequence shown here is derived from an EMBL/GenBank/DDBJ whole genome shotgun (WGS) entry which is preliminary data.</text>
</comment>
<dbReference type="Proteomes" id="UP000287857">
    <property type="component" value="Unassembled WGS sequence"/>
</dbReference>
<proteinExistence type="predicted"/>
<dbReference type="AlphaFoldDB" id="A0A429ZQS5"/>